<organism evidence="2 3">
    <name type="scientific">Lentzea albidocapillata subsp. violacea</name>
    <dbReference type="NCBI Taxonomy" id="128104"/>
    <lineage>
        <taxon>Bacteria</taxon>
        <taxon>Bacillati</taxon>
        <taxon>Actinomycetota</taxon>
        <taxon>Actinomycetes</taxon>
        <taxon>Pseudonocardiales</taxon>
        <taxon>Pseudonocardiaceae</taxon>
        <taxon>Lentzea</taxon>
    </lineage>
</organism>
<evidence type="ECO:0000313" key="3">
    <source>
        <dbReference type="Proteomes" id="UP000199682"/>
    </source>
</evidence>
<keyword evidence="1" id="KW-0812">Transmembrane</keyword>
<sequence length="148" mass="15358">MAIREGFPKEAVPGAFVGLAAGLIAGGLAALVGQPLGWALVTTVALGLPLGAFGGGFSLLVAAGRLPAGRFAPVALYWLVAFPVARLVHETTVSLVLAGQVRLPPDLAGFLAYQGIVSLGWAIGFLWLHERIAMRLRLRHLLGATASR</sequence>
<name>A0A1G8PI11_9PSEU</name>
<feature type="transmembrane region" description="Helical" evidence="1">
    <location>
        <begin position="38"/>
        <end position="63"/>
    </location>
</feature>
<dbReference type="AlphaFoldDB" id="A0A1G8PI11"/>
<feature type="transmembrane region" description="Helical" evidence="1">
    <location>
        <begin position="12"/>
        <end position="32"/>
    </location>
</feature>
<dbReference type="Proteomes" id="UP000199682">
    <property type="component" value="Unassembled WGS sequence"/>
</dbReference>
<dbReference type="EMBL" id="FNET01000001">
    <property type="protein sequence ID" value="SDI91895.1"/>
    <property type="molecule type" value="Genomic_DNA"/>
</dbReference>
<feature type="transmembrane region" description="Helical" evidence="1">
    <location>
        <begin position="75"/>
        <end position="98"/>
    </location>
</feature>
<accession>A0A1G8PI11</accession>
<gene>
    <name evidence="2" type="ORF">SAMN04488074_10135</name>
</gene>
<dbReference type="RefSeq" id="WP_090003603.1">
    <property type="nucleotide sequence ID" value="NZ_FNET01000001.1"/>
</dbReference>
<reference evidence="3" key="1">
    <citation type="submission" date="2016-10" db="EMBL/GenBank/DDBJ databases">
        <authorList>
            <person name="Varghese N."/>
            <person name="Submissions S."/>
        </authorList>
    </citation>
    <scope>NUCLEOTIDE SEQUENCE [LARGE SCALE GENOMIC DNA]</scope>
    <source>
        <strain evidence="3">DSM 44796</strain>
    </source>
</reference>
<feature type="transmembrane region" description="Helical" evidence="1">
    <location>
        <begin position="110"/>
        <end position="129"/>
    </location>
</feature>
<evidence type="ECO:0000256" key="1">
    <source>
        <dbReference type="SAM" id="Phobius"/>
    </source>
</evidence>
<protein>
    <submittedName>
        <fullName evidence="2">Uncharacterized protein</fullName>
    </submittedName>
</protein>
<keyword evidence="1" id="KW-0472">Membrane</keyword>
<evidence type="ECO:0000313" key="2">
    <source>
        <dbReference type="EMBL" id="SDI91895.1"/>
    </source>
</evidence>
<keyword evidence="1" id="KW-1133">Transmembrane helix</keyword>
<proteinExistence type="predicted"/>